<dbReference type="EMBL" id="JAQIBD010000002">
    <property type="protein sequence ID" value="MDM5271663.1"/>
    <property type="molecule type" value="Genomic_DNA"/>
</dbReference>
<feature type="signal peptide" evidence="1">
    <location>
        <begin position="1"/>
        <end position="24"/>
    </location>
</feature>
<proteinExistence type="predicted"/>
<protein>
    <recommendedName>
        <fullName evidence="4">Cytochrome C</fullName>
    </recommendedName>
</protein>
<feature type="chain" id="PRO_5045096545" description="Cytochrome C" evidence="1">
    <location>
        <begin position="25"/>
        <end position="109"/>
    </location>
</feature>
<sequence length="109" mass="12277">MKKTISTISISILLVSLFPTQGTASVALGKKTYKNKFHKKCGFTSVKFARNHTQGEWEEIYESGKLPQEAQIICPKLDVTTIKSERWKDIYEYVTKYALDGVAPNGCND</sequence>
<dbReference type="RefSeq" id="WP_289413327.1">
    <property type="nucleotide sequence ID" value="NZ_JAQIBD010000002.1"/>
</dbReference>
<evidence type="ECO:0000313" key="3">
    <source>
        <dbReference type="Proteomes" id="UP001169069"/>
    </source>
</evidence>
<reference evidence="2" key="1">
    <citation type="submission" date="2023-01" db="EMBL/GenBank/DDBJ databases">
        <title>Sulfurovum sp. zt1-1 genome assembly.</title>
        <authorList>
            <person name="Wang J."/>
        </authorList>
    </citation>
    <scope>NUCLEOTIDE SEQUENCE</scope>
    <source>
        <strain evidence="2">Zt1-1</strain>
    </source>
</reference>
<keyword evidence="3" id="KW-1185">Reference proteome</keyword>
<keyword evidence="1" id="KW-0732">Signal</keyword>
<organism evidence="2 3">
    <name type="scientific">Sulfurovum zhangzhouensis</name>
    <dbReference type="NCBI Taxonomy" id="3019067"/>
    <lineage>
        <taxon>Bacteria</taxon>
        <taxon>Pseudomonadati</taxon>
        <taxon>Campylobacterota</taxon>
        <taxon>Epsilonproteobacteria</taxon>
        <taxon>Campylobacterales</taxon>
        <taxon>Sulfurovaceae</taxon>
        <taxon>Sulfurovum</taxon>
    </lineage>
</organism>
<name>A0ABT7QY06_9BACT</name>
<dbReference type="Proteomes" id="UP001169069">
    <property type="component" value="Unassembled WGS sequence"/>
</dbReference>
<accession>A0ABT7QY06</accession>
<evidence type="ECO:0000256" key="1">
    <source>
        <dbReference type="SAM" id="SignalP"/>
    </source>
</evidence>
<evidence type="ECO:0008006" key="4">
    <source>
        <dbReference type="Google" id="ProtNLM"/>
    </source>
</evidence>
<gene>
    <name evidence="2" type="ORF">PGH07_05710</name>
</gene>
<comment type="caution">
    <text evidence="2">The sequence shown here is derived from an EMBL/GenBank/DDBJ whole genome shotgun (WGS) entry which is preliminary data.</text>
</comment>
<evidence type="ECO:0000313" key="2">
    <source>
        <dbReference type="EMBL" id="MDM5271663.1"/>
    </source>
</evidence>